<evidence type="ECO:0000313" key="3">
    <source>
        <dbReference type="Proteomes" id="UP000266178"/>
    </source>
</evidence>
<evidence type="ECO:0000313" key="2">
    <source>
        <dbReference type="EMBL" id="RIH93149.1"/>
    </source>
</evidence>
<dbReference type="GO" id="GO:0006355">
    <property type="term" value="P:regulation of DNA-templated transcription"/>
    <property type="evidence" value="ECO:0007669"/>
    <property type="project" value="InterPro"/>
</dbReference>
<name>A0A399FCU6_9DEIN</name>
<dbReference type="EMBL" id="QWLB01000009">
    <property type="protein sequence ID" value="RIH93149.1"/>
    <property type="molecule type" value="Genomic_DNA"/>
</dbReference>
<reference evidence="2 3" key="1">
    <citation type="submission" date="2018-08" db="EMBL/GenBank/DDBJ databases">
        <title>Meiothermus granaticius genome AF-68 sequencing project.</title>
        <authorList>
            <person name="Da Costa M.S."/>
            <person name="Albuquerque L."/>
            <person name="Raposo P."/>
            <person name="Froufe H.J.C."/>
            <person name="Barroso C.S."/>
            <person name="Egas C."/>
        </authorList>
    </citation>
    <scope>NUCLEOTIDE SEQUENCE [LARGE SCALE GENOMIC DNA]</scope>
    <source>
        <strain evidence="2 3">AF-68</strain>
    </source>
</reference>
<proteinExistence type="predicted"/>
<dbReference type="InterPro" id="IPR002145">
    <property type="entry name" value="CopG"/>
</dbReference>
<gene>
    <name evidence="2" type="ORF">Mgrana_00947</name>
</gene>
<evidence type="ECO:0000259" key="1">
    <source>
        <dbReference type="Pfam" id="PF01402"/>
    </source>
</evidence>
<organism evidence="2 3">
    <name type="scientific">Meiothermus granaticius NBRC 107808</name>
    <dbReference type="NCBI Taxonomy" id="1227551"/>
    <lineage>
        <taxon>Bacteria</taxon>
        <taxon>Thermotogati</taxon>
        <taxon>Deinococcota</taxon>
        <taxon>Deinococci</taxon>
        <taxon>Thermales</taxon>
        <taxon>Thermaceae</taxon>
        <taxon>Meiothermus</taxon>
    </lineage>
</organism>
<dbReference type="OrthoDB" id="32870at2"/>
<dbReference type="InterPro" id="IPR013321">
    <property type="entry name" value="Arc_rbn_hlx_hlx"/>
</dbReference>
<keyword evidence="3" id="KW-1185">Reference proteome</keyword>
<dbReference type="Pfam" id="PF01402">
    <property type="entry name" value="RHH_1"/>
    <property type="match status" value="1"/>
</dbReference>
<accession>A0A399FCU6</accession>
<feature type="domain" description="Ribbon-helix-helix protein CopG" evidence="1">
    <location>
        <begin position="3"/>
        <end position="35"/>
    </location>
</feature>
<dbReference type="CDD" id="cd21631">
    <property type="entry name" value="RHH_CopG_NikR-like"/>
    <property type="match status" value="1"/>
</dbReference>
<dbReference type="AlphaFoldDB" id="A0A399FCU6"/>
<protein>
    <recommendedName>
        <fullName evidence="1">Ribbon-helix-helix protein CopG domain-containing protein</fullName>
    </recommendedName>
</protein>
<dbReference type="Proteomes" id="UP000266178">
    <property type="component" value="Unassembled WGS sequence"/>
</dbReference>
<comment type="caution">
    <text evidence="2">The sequence shown here is derived from an EMBL/GenBank/DDBJ whole genome shotgun (WGS) entry which is preliminary data.</text>
</comment>
<dbReference type="Gene3D" id="1.10.1220.10">
    <property type="entry name" value="Met repressor-like"/>
    <property type="match status" value="1"/>
</dbReference>
<sequence length="82" mass="9695">MTRTQIQLTEDQIRRVRALAQKERVSIAEVIRRAVVRILEESDQEQRWRKERALGAVGRFASGLTDVSRRHDTYLEDDFDPR</sequence>
<dbReference type="RefSeq" id="WP_119356458.1">
    <property type="nucleotide sequence ID" value="NZ_BJXM01000033.1"/>
</dbReference>